<comment type="caution">
    <text evidence="1">The sequence shown here is derived from an EMBL/GenBank/DDBJ whole genome shotgun (WGS) entry which is preliminary data.</text>
</comment>
<dbReference type="InterPro" id="IPR017517">
    <property type="entry name" value="Maleyloyr_isom"/>
</dbReference>
<dbReference type="NCBIfam" id="TIGR03083">
    <property type="entry name" value="maleylpyruvate isomerase family mycothiol-dependent enzyme"/>
    <property type="match status" value="1"/>
</dbReference>
<reference evidence="1 2" key="1">
    <citation type="submission" date="2020-07" db="EMBL/GenBank/DDBJ databases">
        <title>Sequencing the genomes of 1000 actinobacteria strains.</title>
        <authorList>
            <person name="Klenk H.-P."/>
        </authorList>
    </citation>
    <scope>NUCLEOTIDE SEQUENCE [LARGE SCALE GENOMIC DNA]</scope>
    <source>
        <strain evidence="1 2">DSM 29531</strain>
    </source>
</reference>
<protein>
    <submittedName>
        <fullName evidence="1">Uncharacterized protein (TIGR03085 family)</fullName>
    </submittedName>
</protein>
<dbReference type="NCBIfam" id="TIGR03085">
    <property type="entry name" value="TIGR03085 family metal-binding protein"/>
    <property type="match status" value="1"/>
</dbReference>
<dbReference type="EMBL" id="JACCFW010000001">
    <property type="protein sequence ID" value="NYJ74491.1"/>
    <property type="molecule type" value="Genomic_DNA"/>
</dbReference>
<name>A0A853DI63_9MICO</name>
<dbReference type="Proteomes" id="UP000571817">
    <property type="component" value="Unassembled WGS sequence"/>
</dbReference>
<keyword evidence="2" id="KW-1185">Reference proteome</keyword>
<organism evidence="1 2">
    <name type="scientific">Allobranchiibius huperziae</name>
    <dbReference type="NCBI Taxonomy" id="1874116"/>
    <lineage>
        <taxon>Bacteria</taxon>
        <taxon>Bacillati</taxon>
        <taxon>Actinomycetota</taxon>
        <taxon>Actinomycetes</taxon>
        <taxon>Micrococcales</taxon>
        <taxon>Dermacoccaceae</taxon>
        <taxon>Allobranchiibius</taxon>
    </lineage>
</organism>
<evidence type="ECO:0000313" key="2">
    <source>
        <dbReference type="Proteomes" id="UP000571817"/>
    </source>
</evidence>
<dbReference type="InterPro" id="IPR017519">
    <property type="entry name" value="CHP03085"/>
</dbReference>
<dbReference type="RefSeq" id="WP_179480410.1">
    <property type="nucleotide sequence ID" value="NZ_JACCFW010000001.1"/>
</dbReference>
<proteinExistence type="predicted"/>
<gene>
    <name evidence="1" type="ORF">HNR15_001454</name>
</gene>
<accession>A0A853DI63</accession>
<sequence length="213" mass="23588">MPNIAQQERAAICRTFIEVGPDAPTLDGDWRARDLAAHLILRERRPDAALGAVLPALADRTERIQRELAAKDFPGLVEQIRQGPPVWHPARIAKIDMLSNLGEFFVHHEDVLRGGESWQRRELSPQLSQALWDNLPQVARLAMRDVRVGVVADAPGVGRRSIRKPKDEHGSVVLTGRPGEIFLSVFGRDGVAEVTFDGADLDVAAYRESKRGV</sequence>
<dbReference type="AlphaFoldDB" id="A0A853DI63"/>
<evidence type="ECO:0000313" key="1">
    <source>
        <dbReference type="EMBL" id="NYJ74491.1"/>
    </source>
</evidence>